<reference evidence="1 2" key="1">
    <citation type="submission" date="2023-09" db="EMBL/GenBank/DDBJ databases">
        <authorList>
            <person name="Golyshina O.V."/>
            <person name="Lunev E.A."/>
            <person name="Bargiela R."/>
            <person name="Gaines M.C."/>
            <person name="Daum B."/>
            <person name="Bale N.J."/>
            <person name="Koenen M."/>
            <person name="Sinninghe Damst J.S."/>
            <person name="Yakimov M."/>
            <person name="Golyshin P.N."/>
        </authorList>
    </citation>
    <scope>NUCLEOTIDE SEQUENCE [LARGE SCALE GENOMIC DNA]</scope>
    <source>
        <strain evidence="1 2">M1</strain>
    </source>
</reference>
<dbReference type="Proteomes" id="UP001451606">
    <property type="component" value="Chromosome"/>
</dbReference>
<accession>A0AAX4NH72</accession>
<dbReference type="KEGG" id="omr:OXIME_001344"/>
<sequence>MDSEIVDHDIPPGSSRISRKKDHFEGLLKAIRSENMEQYQQIVEKRDLKKYEEVA</sequence>
<name>A0AAX4NH72_9ARCH</name>
<protein>
    <submittedName>
        <fullName evidence="1">Uncharacterized protein</fullName>
    </submittedName>
</protein>
<dbReference type="AlphaFoldDB" id="A0AAX4NH72"/>
<dbReference type="EMBL" id="CP133772">
    <property type="protein sequence ID" value="WYY00761.1"/>
    <property type="molecule type" value="Genomic_DNA"/>
</dbReference>
<evidence type="ECO:0000313" key="2">
    <source>
        <dbReference type="Proteomes" id="UP001451606"/>
    </source>
</evidence>
<evidence type="ECO:0000313" key="1">
    <source>
        <dbReference type="EMBL" id="WYY00761.1"/>
    </source>
</evidence>
<keyword evidence="2" id="KW-1185">Reference proteome</keyword>
<gene>
    <name evidence="1" type="ORF">OXIME_001344</name>
</gene>
<proteinExistence type="predicted"/>
<organism evidence="1 2">
    <name type="scientific">Oxyplasma meridianum</name>
    <dbReference type="NCBI Taxonomy" id="3073602"/>
    <lineage>
        <taxon>Archaea</taxon>
        <taxon>Methanobacteriati</taxon>
        <taxon>Thermoplasmatota</taxon>
        <taxon>Thermoplasmata</taxon>
        <taxon>Thermoplasmatales</taxon>
        <taxon>Thermoplasmataceae</taxon>
        <taxon>Oxyplasma</taxon>
    </lineage>
</organism>